<dbReference type="EMBL" id="WJHE01000449">
    <property type="protein sequence ID" value="MST32992.1"/>
    <property type="molecule type" value="Genomic_DNA"/>
</dbReference>
<protein>
    <submittedName>
        <fullName evidence="2">Uncharacterized protein</fullName>
    </submittedName>
</protein>
<evidence type="ECO:0000313" key="2">
    <source>
        <dbReference type="EMBL" id="MST32992.1"/>
    </source>
</evidence>
<name>A0ABW9QTJ6_9ACTN</name>
<evidence type="ECO:0000256" key="1">
    <source>
        <dbReference type="SAM" id="MobiDB-lite"/>
    </source>
</evidence>
<comment type="caution">
    <text evidence="2">The sequence shown here is derived from an EMBL/GenBank/DDBJ whole genome shotgun (WGS) entry which is preliminary data.</text>
</comment>
<organism evidence="2 3">
    <name type="scientific">Acidiferrimicrobium australe</name>
    <dbReference type="NCBI Taxonomy" id="2664430"/>
    <lineage>
        <taxon>Bacteria</taxon>
        <taxon>Bacillati</taxon>
        <taxon>Actinomycetota</taxon>
        <taxon>Acidimicrobiia</taxon>
        <taxon>Acidimicrobiales</taxon>
        <taxon>Acidimicrobiaceae</taxon>
        <taxon>Acidiferrimicrobium</taxon>
    </lineage>
</organism>
<gene>
    <name evidence="2" type="ORF">GHK86_09710</name>
</gene>
<feature type="compositionally biased region" description="Basic residues" evidence="1">
    <location>
        <begin position="1"/>
        <end position="11"/>
    </location>
</feature>
<reference evidence="2 3" key="1">
    <citation type="submission" date="2019-11" db="EMBL/GenBank/DDBJ databases">
        <title>Acidiferrimicrobium australis gen. nov., sp. nov., an acidophilic and obligately heterotrophic, member of the Actinobacteria that catalyses dissimilatory oxido- reduction of iron isolated from metal-rich acidic water in Chile.</title>
        <authorList>
            <person name="Gonzalez D."/>
            <person name="Huber K."/>
            <person name="Hedrich S."/>
            <person name="Rojas-Villalobos C."/>
            <person name="Quatrini R."/>
            <person name="Dinamarca M.A."/>
            <person name="Schwarz A."/>
            <person name="Canales C."/>
            <person name="Nancucheo I."/>
        </authorList>
    </citation>
    <scope>NUCLEOTIDE SEQUENCE [LARGE SCALE GENOMIC DNA]</scope>
    <source>
        <strain evidence="2 3">USS-CCA1</strain>
    </source>
</reference>
<proteinExistence type="predicted"/>
<feature type="region of interest" description="Disordered" evidence="1">
    <location>
        <begin position="1"/>
        <end position="67"/>
    </location>
</feature>
<sequence length="67" mass="7792">MWGKRSRRRSRPERADAGPEDEWGPCEYLDDRGRPPSEEDDAEAARNWRAARHGRPEDWPSRPAPPP</sequence>
<keyword evidence="3" id="KW-1185">Reference proteome</keyword>
<dbReference type="Proteomes" id="UP000437736">
    <property type="component" value="Unassembled WGS sequence"/>
</dbReference>
<evidence type="ECO:0000313" key="3">
    <source>
        <dbReference type="Proteomes" id="UP000437736"/>
    </source>
</evidence>
<accession>A0ABW9QTJ6</accession>